<accession>A0A285PEB5</accession>
<feature type="domain" description="VWFA" evidence="1">
    <location>
        <begin position="67"/>
        <end position="237"/>
    </location>
</feature>
<organism evidence="2 3">
    <name type="scientific">Cohaesibacter gelatinilyticus</name>
    <dbReference type="NCBI Taxonomy" id="372072"/>
    <lineage>
        <taxon>Bacteria</taxon>
        <taxon>Pseudomonadati</taxon>
        <taxon>Pseudomonadota</taxon>
        <taxon>Alphaproteobacteria</taxon>
        <taxon>Hyphomicrobiales</taxon>
        <taxon>Cohaesibacteraceae</taxon>
    </lineage>
</organism>
<dbReference type="AlphaFoldDB" id="A0A285PEB5"/>
<evidence type="ECO:0000313" key="2">
    <source>
        <dbReference type="EMBL" id="SNZ20100.1"/>
    </source>
</evidence>
<dbReference type="SMART" id="SM00327">
    <property type="entry name" value="VWA"/>
    <property type="match status" value="1"/>
</dbReference>
<gene>
    <name evidence="2" type="ORF">SAMN06265368_3199</name>
</gene>
<reference evidence="2 3" key="1">
    <citation type="submission" date="2017-09" db="EMBL/GenBank/DDBJ databases">
        <authorList>
            <person name="Ehlers B."/>
            <person name="Leendertz F.H."/>
        </authorList>
    </citation>
    <scope>NUCLEOTIDE SEQUENCE [LARGE SCALE GENOMIC DNA]</scope>
    <source>
        <strain evidence="2 3">DSM 18289</strain>
    </source>
</reference>
<dbReference type="Proteomes" id="UP000219439">
    <property type="component" value="Unassembled WGS sequence"/>
</dbReference>
<dbReference type="Pfam" id="PF00092">
    <property type="entry name" value="VWA"/>
    <property type="match status" value="1"/>
</dbReference>
<dbReference type="RefSeq" id="WP_097154443.1">
    <property type="nucleotide sequence ID" value="NZ_OBEL01000003.1"/>
</dbReference>
<sequence length="249" mass="26473">MTINIFPNNGSQNQGTTKTLPLANQDATAPATVTAPASDQAEPALPVLNVIKRKSLPTGVASNVKQLVLLLLDSSSSMALLGKIDELNAAVADFIAELANQVNKGGFKVSIIEFDSSARLICSAESAETLVAPVLQASNGTNFDAPIDMAATEIEDFHNRPNPEGWHYLRPFVIKMSDGQANASEEKIQKLHELADVMTVAYGTDANKATLSRIASDGQVHVVGVDGSRLRSFLAQVGRTMTQTMAQNI</sequence>
<proteinExistence type="predicted"/>
<dbReference type="PROSITE" id="PS50234">
    <property type="entry name" value="VWFA"/>
    <property type="match status" value="1"/>
</dbReference>
<evidence type="ECO:0000259" key="1">
    <source>
        <dbReference type="PROSITE" id="PS50234"/>
    </source>
</evidence>
<dbReference type="SUPFAM" id="SSF53300">
    <property type="entry name" value="vWA-like"/>
    <property type="match status" value="1"/>
</dbReference>
<evidence type="ECO:0000313" key="3">
    <source>
        <dbReference type="Proteomes" id="UP000219439"/>
    </source>
</evidence>
<dbReference type="InterPro" id="IPR036465">
    <property type="entry name" value="vWFA_dom_sf"/>
</dbReference>
<name>A0A285PEB5_9HYPH</name>
<keyword evidence="3" id="KW-1185">Reference proteome</keyword>
<dbReference type="InterPro" id="IPR002035">
    <property type="entry name" value="VWF_A"/>
</dbReference>
<dbReference type="Gene3D" id="3.40.50.410">
    <property type="entry name" value="von Willebrand factor, type A domain"/>
    <property type="match status" value="1"/>
</dbReference>
<dbReference type="OrthoDB" id="7888979at2"/>
<protein>
    <submittedName>
        <fullName evidence="2">Uncharacterized conserved protein YegL, contains vWA domain of TerY type</fullName>
    </submittedName>
</protein>
<dbReference type="EMBL" id="OBEL01000003">
    <property type="protein sequence ID" value="SNZ20100.1"/>
    <property type="molecule type" value="Genomic_DNA"/>
</dbReference>